<sequence length="523" mass="60540">MNYFIPSWYGDHPHQWGSPSQEFQWGYHVMEFDDTINQVRMFERSQMPATIVTLSYFPSLRHLFHRQDLMKVESLNFFDQMQGIPDNLPTIEINYREWDWPLDCEFVHSGQGTYVYQGNQKYAVIHYGIEGNIIAVERFRDGELQKNLIFDDRGFLSSIEYYQHGQLTHHDFLMVNGAVAFRLLADQTVMVMSPEALPMKKSVYQNLEAMLNEGLGEFADHQLQADDLVVFASNEQHNQIVINNCSKAKLIMSFFENRNQNITNDEVSQASQANLLVVNADFQKDQLNQLGLDRVIVTPPFDSRLNLGTSMQDEHYKILLLADQINDQELYTNLIKIFQFMEQNELIDLIVCTIQDDRYAMVKSAIEYLVKNHEWEYDYQFDVKEEDRGENDLDDDDDLDEDLKVERKQVRYVDFVGISSEPHLMEVIDPIRVVIDLAPRPNSYLQIAAISAGIPQINTVKTSYVVSGKNGLILNDEFDLTAALHFYLDGLKNWNEALVYAVEKIGQYTSGKIVNDWLTKAGE</sequence>
<dbReference type="NCBIfam" id="TIGR03713">
    <property type="entry name" value="acc_sec_asp1"/>
    <property type="match status" value="1"/>
</dbReference>
<proteinExistence type="predicted"/>
<keyword evidence="2" id="KW-1185">Reference proteome</keyword>
<dbReference type="Pfam" id="PF16993">
    <property type="entry name" value="Asp1"/>
    <property type="match status" value="1"/>
</dbReference>
<name>A0A0R1V635_9LACO</name>
<dbReference type="InterPro" id="IPR022372">
    <property type="entry name" value="Accessory_SS_Asp1"/>
</dbReference>
<accession>A0A0R1V635</accession>
<protein>
    <submittedName>
        <fullName evidence="1">Accessory secretory protein asp1</fullName>
    </submittedName>
</protein>
<dbReference type="Proteomes" id="UP000051739">
    <property type="component" value="Unassembled WGS sequence"/>
</dbReference>
<dbReference type="AlphaFoldDB" id="A0A0R1V635"/>
<evidence type="ECO:0000313" key="2">
    <source>
        <dbReference type="Proteomes" id="UP000051739"/>
    </source>
</evidence>
<dbReference type="RefSeq" id="WP_056937959.1">
    <property type="nucleotide sequence ID" value="NZ_AZFN01000030.1"/>
</dbReference>
<comment type="caution">
    <text evidence="1">The sequence shown here is derived from an EMBL/GenBank/DDBJ whole genome shotgun (WGS) entry which is preliminary data.</text>
</comment>
<organism evidence="1 2">
    <name type="scientific">Limosilactobacillus gastricus DSM 16045</name>
    <dbReference type="NCBI Taxonomy" id="1423749"/>
    <lineage>
        <taxon>Bacteria</taxon>
        <taxon>Bacillati</taxon>
        <taxon>Bacillota</taxon>
        <taxon>Bacilli</taxon>
        <taxon>Lactobacillales</taxon>
        <taxon>Lactobacillaceae</taxon>
        <taxon>Limosilactobacillus</taxon>
    </lineage>
</organism>
<evidence type="ECO:0000313" key="1">
    <source>
        <dbReference type="EMBL" id="KRM00613.1"/>
    </source>
</evidence>
<dbReference type="PATRIC" id="fig|1423749.3.peg.1203"/>
<dbReference type="GO" id="GO:0015031">
    <property type="term" value="P:protein transport"/>
    <property type="evidence" value="ECO:0007669"/>
    <property type="project" value="InterPro"/>
</dbReference>
<dbReference type="EMBL" id="AZFN01000030">
    <property type="protein sequence ID" value="KRM00613.1"/>
    <property type="molecule type" value="Genomic_DNA"/>
</dbReference>
<gene>
    <name evidence="1" type="ORF">FC60_GL001180</name>
</gene>
<reference evidence="1 2" key="1">
    <citation type="journal article" date="2015" name="Genome Announc.">
        <title>Expanding the biotechnology potential of lactobacilli through comparative genomics of 213 strains and associated genera.</title>
        <authorList>
            <person name="Sun Z."/>
            <person name="Harris H.M."/>
            <person name="McCann A."/>
            <person name="Guo C."/>
            <person name="Argimon S."/>
            <person name="Zhang W."/>
            <person name="Yang X."/>
            <person name="Jeffery I.B."/>
            <person name="Cooney J.C."/>
            <person name="Kagawa T.F."/>
            <person name="Liu W."/>
            <person name="Song Y."/>
            <person name="Salvetti E."/>
            <person name="Wrobel A."/>
            <person name="Rasinkangas P."/>
            <person name="Parkhill J."/>
            <person name="Rea M.C."/>
            <person name="O'Sullivan O."/>
            <person name="Ritari J."/>
            <person name="Douillard F.P."/>
            <person name="Paul Ross R."/>
            <person name="Yang R."/>
            <person name="Briner A.E."/>
            <person name="Felis G.E."/>
            <person name="de Vos W.M."/>
            <person name="Barrangou R."/>
            <person name="Klaenhammer T.R."/>
            <person name="Caufield P.W."/>
            <person name="Cui Y."/>
            <person name="Zhang H."/>
            <person name="O'Toole P.W."/>
        </authorList>
    </citation>
    <scope>NUCLEOTIDE SEQUENCE [LARGE SCALE GENOMIC DNA]</scope>
    <source>
        <strain evidence="1 2">DSM 16045</strain>
    </source>
</reference>